<keyword evidence="5" id="KW-1185">Reference proteome</keyword>
<gene>
    <name evidence="4" type="ORF">EJ05DRAFT_488339</name>
</gene>
<dbReference type="InterPro" id="IPR011989">
    <property type="entry name" value="ARM-like"/>
</dbReference>
<dbReference type="GO" id="GO:0008104">
    <property type="term" value="P:intracellular protein localization"/>
    <property type="evidence" value="ECO:0007669"/>
    <property type="project" value="TreeGrafter"/>
</dbReference>
<feature type="compositionally biased region" description="Basic residues" evidence="2">
    <location>
        <begin position="276"/>
        <end position="285"/>
    </location>
</feature>
<name>A0A6A6W0H6_9PEZI</name>
<dbReference type="InterPro" id="IPR040108">
    <property type="entry name" value="Laa1/Sip1/HEATR5"/>
</dbReference>
<dbReference type="Pfam" id="PF25468">
    <property type="entry name" value="HEAT_HEATR5A"/>
    <property type="match status" value="1"/>
</dbReference>
<dbReference type="Pfam" id="PF25808">
    <property type="entry name" value="TPR_LAA1_C"/>
    <property type="match status" value="1"/>
</dbReference>
<dbReference type="GO" id="GO:0005829">
    <property type="term" value="C:cytosol"/>
    <property type="evidence" value="ECO:0007669"/>
    <property type="project" value="GOC"/>
</dbReference>
<dbReference type="GO" id="GO:0006897">
    <property type="term" value="P:endocytosis"/>
    <property type="evidence" value="ECO:0007669"/>
    <property type="project" value="TreeGrafter"/>
</dbReference>
<feature type="domain" description="LAA1-like C-terminal TPR repeats" evidence="3">
    <location>
        <begin position="1854"/>
        <end position="2013"/>
    </location>
</feature>
<feature type="region of interest" description="Disordered" evidence="2">
    <location>
        <begin position="2007"/>
        <end position="2034"/>
    </location>
</feature>
<dbReference type="EMBL" id="ML996577">
    <property type="protein sequence ID" value="KAF2755596.1"/>
    <property type="molecule type" value="Genomic_DNA"/>
</dbReference>
<dbReference type="SUPFAM" id="SSF48371">
    <property type="entry name" value="ARM repeat"/>
    <property type="match status" value="2"/>
</dbReference>
<dbReference type="GO" id="GO:0005794">
    <property type="term" value="C:Golgi apparatus"/>
    <property type="evidence" value="ECO:0007669"/>
    <property type="project" value="TreeGrafter"/>
</dbReference>
<dbReference type="Gene3D" id="1.25.10.10">
    <property type="entry name" value="Leucine-rich Repeat Variant"/>
    <property type="match status" value="3"/>
</dbReference>
<evidence type="ECO:0000313" key="5">
    <source>
        <dbReference type="Proteomes" id="UP000799437"/>
    </source>
</evidence>
<dbReference type="GeneID" id="54486755"/>
<comment type="similarity">
    <text evidence="1">Belongs to the HEATR5 family.</text>
</comment>
<dbReference type="GO" id="GO:0042147">
    <property type="term" value="P:retrograde transport, endosome to Golgi"/>
    <property type="evidence" value="ECO:0007669"/>
    <property type="project" value="TreeGrafter"/>
</dbReference>
<protein>
    <submittedName>
        <fullName evidence="4">HEAT repeat protein-like protein</fullName>
    </submittedName>
</protein>
<dbReference type="Proteomes" id="UP000799437">
    <property type="component" value="Unassembled WGS sequence"/>
</dbReference>
<dbReference type="PANTHER" id="PTHR21663">
    <property type="entry name" value="HYPOTHETICAL HEAT DOMAIN-CONTAINING"/>
    <property type="match status" value="1"/>
</dbReference>
<dbReference type="PANTHER" id="PTHR21663:SF0">
    <property type="entry name" value="HEAT REPEAT-CONTAINING PROTEIN 5B"/>
    <property type="match status" value="1"/>
</dbReference>
<reference evidence="4" key="1">
    <citation type="journal article" date="2020" name="Stud. Mycol.">
        <title>101 Dothideomycetes genomes: a test case for predicting lifestyles and emergence of pathogens.</title>
        <authorList>
            <person name="Haridas S."/>
            <person name="Albert R."/>
            <person name="Binder M."/>
            <person name="Bloem J."/>
            <person name="Labutti K."/>
            <person name="Salamov A."/>
            <person name="Andreopoulos B."/>
            <person name="Baker S."/>
            <person name="Barry K."/>
            <person name="Bills G."/>
            <person name="Bluhm B."/>
            <person name="Cannon C."/>
            <person name="Castanera R."/>
            <person name="Culley D."/>
            <person name="Daum C."/>
            <person name="Ezra D."/>
            <person name="Gonzalez J."/>
            <person name="Henrissat B."/>
            <person name="Kuo A."/>
            <person name="Liang C."/>
            <person name="Lipzen A."/>
            <person name="Lutzoni F."/>
            <person name="Magnuson J."/>
            <person name="Mondo S."/>
            <person name="Nolan M."/>
            <person name="Ohm R."/>
            <person name="Pangilinan J."/>
            <person name="Park H.-J."/>
            <person name="Ramirez L."/>
            <person name="Alfaro M."/>
            <person name="Sun H."/>
            <person name="Tritt A."/>
            <person name="Yoshinaga Y."/>
            <person name="Zwiers L.-H."/>
            <person name="Turgeon B."/>
            <person name="Goodwin S."/>
            <person name="Spatafora J."/>
            <person name="Crous P."/>
            <person name="Grigoriev I."/>
        </authorList>
    </citation>
    <scope>NUCLEOTIDE SEQUENCE</scope>
    <source>
        <strain evidence="4">CBS 121739</strain>
    </source>
</reference>
<sequence>MSEQPSANGDSSYPELDVTKLHSLPSEQQDLFLLTFTTDLARHVSELDADGASAQQIYVKKELSKVINLSAPPLNRVVRNNLGHTFAHVLGKGDRKLLVESINELVAILSAGGKTERDLRSKQTAAHCLGCVYEAAGDSAIHLATLAVTSLLRLLKTAQGHTGLRGVTFKALGKIYKGIGKSADESAVRDVFKQARNAASSEKSQFVQASACYCLEQLFRCNTYLDNSGDFEKLQSALWKAFDSRSPHVRHCAAACLSAVLAKSYSENPSKDAVPKVKKPKKSKKKTDLDGDEGSIERPESPGPTKDVTQLSFSIGDILRNLSSTYCKPATTNRARAGIAICYLKTLRELGSGIVETKYGEIASHFLVDLLSFPSIIYSRHRFLITRKFVRTILEAVIGRQVLGETGQLNAAKYLVNAILKDYPQALKERQEPSKQTLTGTLSALASLLNSLGAAASGIAELCREALLQVLQHPSYTVQIHASACLRAFVLACPQQLLPSVTICMNSVNRELNLLAGPRQSPRRCVGFANGLSAVLSTSTLQPLYGSVDVNSRVLSQATTLLKSSGSSDLKISSTQIQVAWILIGGLMTLGPSFVKIHLSQLLLLWKNALPKPLNKDNMVQRNLLELSFLAHVRECALGSILTFLEFNSRILTVDVTKRLATMLQNSTMFLNSLPSKKTTEDSSQRLSPALQLQDFDLMVRRRVLQCYTKLVGLNPTGSSEGLIQTNLLPFAVSCFADPDAYTPSSLSTSLSSSAGTFESLWDISDNCGFGVSGMVRGFNIKPLPGQHETKFSDHWASRADIEAEIDQTLLSPICSAREHDSVTLYVGTADRPVELPEPPSTEVVNSAICLFAITLPQQSAKIQESILEQISSFLSAGSLQRDPARKAAITVNIALGILSALKVAVKETQSAPGDLKGPAVEKLLQEFLHVFIVHPDQYTRNVACEALGRLCSSSGTAFTTNEVNYLVDQIVSNREPHVRAGCAIALGSIHSQLGGMAAGYHLKNILGILMSLASDPHPTVHFWALDSLSRVADSAGLSFSGYVSSSLGMLAQLYVADTHNEEGSSLAGSNLEIDLPSQAAIARCIDSIINVLGPDLQDMSKARDMIMNIIYLFQQESDSLVCFEGQRCQEHLSLYAPGYMDFKAYVLSLQESLSSDSIPLRDMAVDGLHNLMRRNATEVFKTADPGLDEQLWTILNQDTDHKSVRSIISNWLDQTALTETALWVQRCHTILFKIVRKEEKSKIQSAKPAEGVPDLQDEEVAGFAAAANAPSEEPNATGAASQESLKWQVRTFAMQCLLELLRVVSKDATNNEDSPAALALQHKVADIIRVAFSASTAGVVQLRIQGLKIVEQVLKMFGKTLDPDFPEATLLEQYQAQIGSALTPAFAADSSPELAAEAVNVCASFIATGIVTDVDRMGRILKLLVAALENFAEESETAAIGDLKGLSSNAQVMVKMSVFSAWAELQIASADQKYLVDVVKPHIVKLTPLWLASLREYARLRFEPDISTSTGGPSMSGNLDTIYAALNRETLLKFYQQAWLNLVDAIASLIDEDSEFVFDALDGKTEATPGESKDKAIDINYRDEPVAFFFVLFGLAFEALVGRSSDQQASKSQIIEILQAIKKILRPSVSGHAIYQEVIFSETMDLMDRLVLTEGLSVQSVIVDIARNLCIGHPSARKGASAAHAEENLSDDIDQLFELTRIIVLVITGLLPNLADSQSKPRSVLSDEAVELLGLALSALADAADVFPTIIKTDLHACILHIFTTILGTGSCQAVVVPQSLPILKRFLGSLIKVGPQQIEETKTQLRTMLNRFLAILKNAQKRESEAALPCEKNTLLALTIVLSSICPLMDAQDHLIKQIIDCLGDCLGNRLTSLVAANCCRSLLLLPKKSSVESAIAAHLIPHILAFLSIPSDVEGLDAIRPIITQTLTSFVPTLQRAQITSALALVLPTLLARASKEGEGTYKETASRLLELAGSVQAEFRGVVGGFSAEQRSFMEEVIKAGGSKTGGQQHVRRNEESNEPSIALKMNFGS</sequence>
<dbReference type="Pfam" id="PF20210">
    <property type="entry name" value="Laa1_Sip1_HTR5"/>
    <property type="match status" value="1"/>
</dbReference>
<proteinExistence type="inferred from homology"/>
<evidence type="ECO:0000256" key="2">
    <source>
        <dbReference type="SAM" id="MobiDB-lite"/>
    </source>
</evidence>
<organism evidence="4 5">
    <name type="scientific">Pseudovirgaria hyperparasitica</name>
    <dbReference type="NCBI Taxonomy" id="470096"/>
    <lineage>
        <taxon>Eukaryota</taxon>
        <taxon>Fungi</taxon>
        <taxon>Dikarya</taxon>
        <taxon>Ascomycota</taxon>
        <taxon>Pezizomycotina</taxon>
        <taxon>Dothideomycetes</taxon>
        <taxon>Dothideomycetes incertae sedis</taxon>
        <taxon>Acrospermales</taxon>
        <taxon>Acrospermaceae</taxon>
        <taxon>Pseudovirgaria</taxon>
    </lineage>
</organism>
<evidence type="ECO:0000313" key="4">
    <source>
        <dbReference type="EMBL" id="KAF2755596.1"/>
    </source>
</evidence>
<dbReference type="OrthoDB" id="192608at2759"/>
<accession>A0A6A6W0H6</accession>
<evidence type="ECO:0000256" key="1">
    <source>
        <dbReference type="ARBA" id="ARBA00008304"/>
    </source>
</evidence>
<dbReference type="GO" id="GO:0016020">
    <property type="term" value="C:membrane"/>
    <property type="evidence" value="ECO:0007669"/>
    <property type="project" value="TreeGrafter"/>
</dbReference>
<dbReference type="InterPro" id="IPR016024">
    <property type="entry name" value="ARM-type_fold"/>
</dbReference>
<dbReference type="InterPro" id="IPR057981">
    <property type="entry name" value="TPR_LAA1-like_C"/>
</dbReference>
<evidence type="ECO:0000259" key="3">
    <source>
        <dbReference type="Pfam" id="PF25808"/>
    </source>
</evidence>
<dbReference type="RefSeq" id="XP_033598047.1">
    <property type="nucleotide sequence ID" value="XM_033745701.1"/>
</dbReference>
<dbReference type="InterPro" id="IPR046837">
    <property type="entry name" value="Laa1/Sip1/HEATR5-like_HEAT"/>
</dbReference>
<dbReference type="GO" id="GO:0030139">
    <property type="term" value="C:endocytic vesicle"/>
    <property type="evidence" value="ECO:0007669"/>
    <property type="project" value="TreeGrafter"/>
</dbReference>
<feature type="region of interest" description="Disordered" evidence="2">
    <location>
        <begin position="269"/>
        <end position="309"/>
    </location>
</feature>